<comment type="pathway">
    <text evidence="2 15">Bacterial outer membrane biogenesis; LPS core biosynthesis.</text>
</comment>
<keyword evidence="17" id="KW-1185">Reference proteome</keyword>
<dbReference type="GO" id="GO:0005886">
    <property type="term" value="C:plasma membrane"/>
    <property type="evidence" value="ECO:0007669"/>
    <property type="project" value="UniProtKB-SubCell"/>
</dbReference>
<evidence type="ECO:0000256" key="6">
    <source>
        <dbReference type="ARBA" id="ARBA00022519"/>
    </source>
</evidence>
<dbReference type="STRING" id="578942.SAMN05216289_10363"/>
<evidence type="ECO:0000313" key="16">
    <source>
        <dbReference type="EMBL" id="SFN04872.1"/>
    </source>
</evidence>
<keyword evidence="7 15" id="KW-0808">Transferase</keyword>
<dbReference type="EMBL" id="FOVF01000003">
    <property type="protein sequence ID" value="SFN04872.1"/>
    <property type="molecule type" value="Genomic_DNA"/>
</dbReference>
<comment type="subcellular location">
    <subcellularLocation>
        <location evidence="1 15">Cell inner membrane</location>
        <topology evidence="1 15">Peripheral membrane protein</topology>
        <orientation evidence="1 15">Cytoplasmic side</orientation>
    </subcellularLocation>
</comment>
<keyword evidence="10 15" id="KW-0067">ATP-binding</keyword>
<name>A0A1I4VUK9_9GAMM</name>
<gene>
    <name evidence="15" type="primary">kdkA</name>
    <name evidence="16" type="ORF">SAMN05216289_10363</name>
</gene>
<dbReference type="InterPro" id="IPR011009">
    <property type="entry name" value="Kinase-like_dom_sf"/>
</dbReference>
<evidence type="ECO:0000256" key="1">
    <source>
        <dbReference type="ARBA" id="ARBA00004515"/>
    </source>
</evidence>
<dbReference type="GO" id="GO:0016773">
    <property type="term" value="F:phosphotransferase activity, alcohol group as acceptor"/>
    <property type="evidence" value="ECO:0007669"/>
    <property type="project" value="UniProtKB-UniRule"/>
</dbReference>
<evidence type="ECO:0000256" key="2">
    <source>
        <dbReference type="ARBA" id="ARBA00004713"/>
    </source>
</evidence>
<keyword evidence="5 15" id="KW-1003">Cell membrane</keyword>
<accession>A0A1I4VUK9</accession>
<sequence>MIATEADAGRRLSMIKAQIQPGRNGAMLFDAGQMASADEQWFEQAGTDSADRSASTGRGAVVYFDAPFGACVLRHYRRGGLVAHLNSDRYLWTGRKRTRAFREFRLLARLHDAGLPVPSPLMARYVRSGLYYRADLITRQIPGARTLADRLAAHSLDAVLGAHTGRTLAGFHAIGLWHADLNAHNLLVDAAGKVWLIDFDRCRVRKPAMAWQQSNLDRLHRSFRKLHANKVMGEFDEVFWHPMLAAYHRSLADRYARGEGR</sequence>
<reference evidence="16 17" key="1">
    <citation type="submission" date="2016-10" db="EMBL/GenBank/DDBJ databases">
        <authorList>
            <person name="de Groot N.N."/>
        </authorList>
    </citation>
    <scope>NUCLEOTIDE SEQUENCE [LARGE SCALE GENOMIC DNA]</scope>
    <source>
        <strain evidence="16 17">CGMCC 1.7659</strain>
    </source>
</reference>
<evidence type="ECO:0000256" key="8">
    <source>
        <dbReference type="ARBA" id="ARBA00022741"/>
    </source>
</evidence>
<dbReference type="HAMAP" id="MF_00521">
    <property type="entry name" value="KDO_kinase"/>
    <property type="match status" value="1"/>
</dbReference>
<proteinExistence type="inferred from homology"/>
<keyword evidence="9 15" id="KW-0418">Kinase</keyword>
<comment type="similarity">
    <text evidence="3 15">Belongs to the protein kinase superfamily. KdkA/RfaP family.</text>
</comment>
<evidence type="ECO:0000256" key="11">
    <source>
        <dbReference type="ARBA" id="ARBA00022985"/>
    </source>
</evidence>
<evidence type="ECO:0000256" key="9">
    <source>
        <dbReference type="ARBA" id="ARBA00022777"/>
    </source>
</evidence>
<feature type="active site" evidence="15">
    <location>
        <position position="180"/>
    </location>
</feature>
<keyword evidence="12 15" id="KW-0472">Membrane</keyword>
<evidence type="ECO:0000256" key="13">
    <source>
        <dbReference type="ARBA" id="ARBA00029511"/>
    </source>
</evidence>
<dbReference type="GO" id="GO:0009244">
    <property type="term" value="P:lipopolysaccharide core region biosynthetic process"/>
    <property type="evidence" value="ECO:0007669"/>
    <property type="project" value="UniProtKB-UniRule"/>
</dbReference>
<protein>
    <recommendedName>
        <fullName evidence="13 15">3-deoxy-D-manno-octulosonic acid kinase</fullName>
        <shortName evidence="15">Kdo kinase</shortName>
        <ecNumber evidence="4 15">2.7.1.166</ecNumber>
    </recommendedName>
</protein>
<evidence type="ECO:0000256" key="12">
    <source>
        <dbReference type="ARBA" id="ARBA00023136"/>
    </source>
</evidence>
<dbReference type="InterPro" id="IPR022826">
    <property type="entry name" value="KDO_kinase"/>
</dbReference>
<dbReference type="GO" id="GO:0005524">
    <property type="term" value="F:ATP binding"/>
    <property type="evidence" value="ECO:0007669"/>
    <property type="project" value="UniProtKB-UniRule"/>
</dbReference>
<evidence type="ECO:0000256" key="5">
    <source>
        <dbReference type="ARBA" id="ARBA00022475"/>
    </source>
</evidence>
<dbReference type="UniPathway" id="UPA00958"/>
<evidence type="ECO:0000256" key="14">
    <source>
        <dbReference type="ARBA" id="ARBA00034417"/>
    </source>
</evidence>
<evidence type="ECO:0000313" key="17">
    <source>
        <dbReference type="Proteomes" id="UP000198575"/>
    </source>
</evidence>
<organism evidence="16 17">
    <name type="scientific">Dokdonella immobilis</name>
    <dbReference type="NCBI Taxonomy" id="578942"/>
    <lineage>
        <taxon>Bacteria</taxon>
        <taxon>Pseudomonadati</taxon>
        <taxon>Pseudomonadota</taxon>
        <taxon>Gammaproteobacteria</taxon>
        <taxon>Lysobacterales</taxon>
        <taxon>Rhodanobacteraceae</taxon>
        <taxon>Dokdonella</taxon>
    </lineage>
</organism>
<keyword evidence="11 15" id="KW-0448">Lipopolysaccharide biosynthesis</keyword>
<evidence type="ECO:0000256" key="7">
    <source>
        <dbReference type="ARBA" id="ARBA00022679"/>
    </source>
</evidence>
<comment type="function">
    <text evidence="15">Catalyzes the ATP-dependent phosphorylation of the 3-deoxy-D-manno-octulosonic acid (Kdo) residue in Kdo-lipid IV(A) at the 4-OH position.</text>
</comment>
<evidence type="ECO:0000256" key="3">
    <source>
        <dbReference type="ARBA" id="ARBA00010327"/>
    </source>
</evidence>
<evidence type="ECO:0000256" key="15">
    <source>
        <dbReference type="HAMAP-Rule" id="MF_00521"/>
    </source>
</evidence>
<keyword evidence="6 15" id="KW-0997">Cell inner membrane</keyword>
<evidence type="ECO:0000256" key="10">
    <source>
        <dbReference type="ARBA" id="ARBA00022840"/>
    </source>
</evidence>
<dbReference type="SUPFAM" id="SSF56112">
    <property type="entry name" value="Protein kinase-like (PK-like)"/>
    <property type="match status" value="1"/>
</dbReference>
<dbReference type="NCBIfam" id="NF002475">
    <property type="entry name" value="PRK01723.1"/>
    <property type="match status" value="1"/>
</dbReference>
<dbReference type="GO" id="GO:0016301">
    <property type="term" value="F:kinase activity"/>
    <property type="evidence" value="ECO:0007669"/>
    <property type="project" value="UniProtKB-KW"/>
</dbReference>
<dbReference type="Pfam" id="PF06293">
    <property type="entry name" value="Kdo"/>
    <property type="match status" value="1"/>
</dbReference>
<evidence type="ECO:0000256" key="4">
    <source>
        <dbReference type="ARBA" id="ARBA00011988"/>
    </source>
</evidence>
<dbReference type="AlphaFoldDB" id="A0A1I4VUK9"/>
<dbReference type="EC" id="2.7.1.166" evidence="4 15"/>
<keyword evidence="8 15" id="KW-0547">Nucleotide-binding</keyword>
<dbReference type="Proteomes" id="UP000198575">
    <property type="component" value="Unassembled WGS sequence"/>
</dbReference>
<comment type="catalytic activity">
    <reaction evidence="14 15">
        <text>an alpha-Kdo-(2-&gt;6)-lipid IVA + ATP = a 4-O-phospho-alpha-Kdo-(2-&gt;6)-lipid IVA + ADP + H(+)</text>
        <dbReference type="Rhea" id="RHEA:74271"/>
        <dbReference type="ChEBI" id="CHEBI:15378"/>
        <dbReference type="ChEBI" id="CHEBI:30616"/>
        <dbReference type="ChEBI" id="CHEBI:176428"/>
        <dbReference type="ChEBI" id="CHEBI:193140"/>
        <dbReference type="ChEBI" id="CHEBI:456216"/>
        <dbReference type="EC" id="2.7.1.166"/>
    </reaction>
</comment>
<dbReference type="Gene3D" id="1.10.510.10">
    <property type="entry name" value="Transferase(Phosphotransferase) domain 1"/>
    <property type="match status" value="1"/>
</dbReference>